<evidence type="ECO:0008006" key="3">
    <source>
        <dbReference type="Google" id="ProtNLM"/>
    </source>
</evidence>
<accession>X0S5C1</accession>
<proteinExistence type="predicted"/>
<dbReference type="GO" id="GO:0005886">
    <property type="term" value="C:plasma membrane"/>
    <property type="evidence" value="ECO:0007669"/>
    <property type="project" value="TreeGrafter"/>
</dbReference>
<protein>
    <recommendedName>
        <fullName evidence="3">Efflux RND transporter permease subunit</fullName>
    </recommendedName>
</protein>
<keyword evidence="1" id="KW-1133">Transmembrane helix</keyword>
<sequence>MNLPKLAITRPVATIMFFTAFILIGIMALFRLPVELYPNISFGEISIIIQIRGGIPPTEVETLVTKPIEEVVSTVSHLEEMLSISKEGESTIVLSFEPGIDMDFAALEVREKFARVKNKLPKEVEKPIIAQFKRSDVPIMILAVTSPRRTTEEIRKVVDEVVKERIKRVGGVANVEVGGGRERKILVEVSQRALVKYSLPLERVINMLGLNNLNLLSGEIKKEKDKYLIRTIGEFESLDDIKDIGVSTTPDGSIVRLRDVAEVKDSYLEPTGYARINIRPVVSLYIQKESTGNTIRIAQNVLKEVAKTKTIIPEDIKIVVTSNQADFIRKSIDNLKNSLFKGAILIMLV</sequence>
<dbReference type="Gene3D" id="3.30.70.1430">
    <property type="entry name" value="Multidrug efflux transporter AcrB pore domain"/>
    <property type="match status" value="1"/>
</dbReference>
<name>X0S5C1_9ZZZZ</name>
<evidence type="ECO:0000313" key="2">
    <source>
        <dbReference type="EMBL" id="GAF76219.1"/>
    </source>
</evidence>
<dbReference type="AlphaFoldDB" id="X0S5C1"/>
<feature type="non-terminal residue" evidence="2">
    <location>
        <position position="349"/>
    </location>
</feature>
<feature type="transmembrane region" description="Helical" evidence="1">
    <location>
        <begin position="12"/>
        <end position="32"/>
    </location>
</feature>
<dbReference type="InterPro" id="IPR027463">
    <property type="entry name" value="AcrB_DN_DC_subdom"/>
</dbReference>
<dbReference type="EMBL" id="BARS01008262">
    <property type="protein sequence ID" value="GAF76219.1"/>
    <property type="molecule type" value="Genomic_DNA"/>
</dbReference>
<evidence type="ECO:0000256" key="1">
    <source>
        <dbReference type="SAM" id="Phobius"/>
    </source>
</evidence>
<dbReference type="PANTHER" id="PTHR32063">
    <property type="match status" value="1"/>
</dbReference>
<keyword evidence="1" id="KW-0472">Membrane</keyword>
<gene>
    <name evidence="2" type="ORF">S01H1_15784</name>
</gene>
<dbReference type="Gene3D" id="3.30.70.1320">
    <property type="entry name" value="Multidrug efflux transporter AcrB pore domain like"/>
    <property type="match status" value="1"/>
</dbReference>
<organism evidence="2">
    <name type="scientific">marine sediment metagenome</name>
    <dbReference type="NCBI Taxonomy" id="412755"/>
    <lineage>
        <taxon>unclassified sequences</taxon>
        <taxon>metagenomes</taxon>
        <taxon>ecological metagenomes</taxon>
    </lineage>
</organism>
<dbReference type="Pfam" id="PF00873">
    <property type="entry name" value="ACR_tran"/>
    <property type="match status" value="1"/>
</dbReference>
<keyword evidence="1" id="KW-0812">Transmembrane</keyword>
<reference evidence="2" key="1">
    <citation type="journal article" date="2014" name="Front. Microbiol.">
        <title>High frequency of phylogenetically diverse reductive dehalogenase-homologous genes in deep subseafloor sedimentary metagenomes.</title>
        <authorList>
            <person name="Kawai M."/>
            <person name="Futagami T."/>
            <person name="Toyoda A."/>
            <person name="Takaki Y."/>
            <person name="Nishi S."/>
            <person name="Hori S."/>
            <person name="Arai W."/>
            <person name="Tsubouchi T."/>
            <person name="Morono Y."/>
            <person name="Uchiyama I."/>
            <person name="Ito T."/>
            <person name="Fujiyama A."/>
            <person name="Inagaki F."/>
            <person name="Takami H."/>
        </authorList>
    </citation>
    <scope>NUCLEOTIDE SEQUENCE</scope>
    <source>
        <strain evidence="2">Expedition CK06-06</strain>
    </source>
</reference>
<comment type="caution">
    <text evidence="2">The sequence shown here is derived from an EMBL/GenBank/DDBJ whole genome shotgun (WGS) entry which is preliminary data.</text>
</comment>
<dbReference type="PRINTS" id="PR00702">
    <property type="entry name" value="ACRIFLAVINRP"/>
</dbReference>
<dbReference type="InterPro" id="IPR001036">
    <property type="entry name" value="Acrflvin-R"/>
</dbReference>
<dbReference type="PANTHER" id="PTHR32063:SF0">
    <property type="entry name" value="SWARMING MOTILITY PROTEIN SWRC"/>
    <property type="match status" value="1"/>
</dbReference>
<dbReference type="SUPFAM" id="SSF82693">
    <property type="entry name" value="Multidrug efflux transporter AcrB pore domain, PN1, PN2, PC1 and PC2 subdomains"/>
    <property type="match status" value="2"/>
</dbReference>
<dbReference type="Gene3D" id="1.20.1640.10">
    <property type="entry name" value="Multidrug efflux transporter AcrB transmembrane domain"/>
    <property type="match status" value="1"/>
</dbReference>
<dbReference type="GO" id="GO:0042910">
    <property type="term" value="F:xenobiotic transmembrane transporter activity"/>
    <property type="evidence" value="ECO:0007669"/>
    <property type="project" value="TreeGrafter"/>
</dbReference>
<dbReference type="Gene3D" id="3.30.2090.10">
    <property type="entry name" value="Multidrug efflux transporter AcrB TolC docking domain, DN and DC subdomains"/>
    <property type="match status" value="1"/>
</dbReference>
<dbReference type="SUPFAM" id="SSF82714">
    <property type="entry name" value="Multidrug efflux transporter AcrB TolC docking domain, DN and DC subdomains"/>
    <property type="match status" value="1"/>
</dbReference>